<dbReference type="EMBL" id="GEIB01001633">
    <property type="protein sequence ID" value="JAR86685.1"/>
    <property type="molecule type" value="Transcribed_RNA"/>
</dbReference>
<name>A0A147B8F4_9ACAR</name>
<sequence>AGGKNVVGLYTGRRPAFGSEESGGGRTRRHLLQSVAAEKNTSDVSGVLMVRSQCLLLFCSTVTVSFMSHENRTSRVSYTYNSTLATQPTPECSDKGANLTIDFPDAGDVSGFSLLMTFAKTGSDGYVLRNLTASVKSYMELEMRVRETWWPSNFSYSCGESVFNQRNTTKEPHLQL</sequence>
<reference evidence="2" key="1">
    <citation type="submission" date="2016-03" db="EMBL/GenBank/DDBJ databases">
        <title>Gut transcriptome analysis on engorged females of Ornithodoros mimon (Acari: Argasidae) and phylogenetic inferences of soft ticks.</title>
        <authorList>
            <person name="Landulfo G.A."/>
            <person name="Giovanni D."/>
            <person name="Carvalho E."/>
            <person name="Junqueira-de-Azevedo I."/>
            <person name="Patane J."/>
            <person name="Mendoca R."/>
            <person name="Barros-Battesti D."/>
        </authorList>
    </citation>
    <scope>NUCLEOTIDE SEQUENCE</scope>
    <source>
        <strain evidence="2">Females</strain>
        <tissue evidence="2">Gut</tissue>
    </source>
</reference>
<organism evidence="2">
    <name type="scientific">Alectorobius mimon</name>
    <dbReference type="NCBI Taxonomy" id="360319"/>
    <lineage>
        <taxon>Eukaryota</taxon>
        <taxon>Metazoa</taxon>
        <taxon>Ecdysozoa</taxon>
        <taxon>Arthropoda</taxon>
        <taxon>Chelicerata</taxon>
        <taxon>Arachnida</taxon>
        <taxon>Acari</taxon>
        <taxon>Parasitiformes</taxon>
        <taxon>Ixodida</taxon>
        <taxon>Ixodoidea</taxon>
        <taxon>Argasidae</taxon>
        <taxon>Ornithodorinae</taxon>
        <taxon>Alectorobius</taxon>
    </lineage>
</organism>
<accession>A0A147B8F4</accession>
<feature type="non-terminal residue" evidence="2">
    <location>
        <position position="1"/>
    </location>
</feature>
<protein>
    <submittedName>
        <fullName evidence="2">Vacuolar atp synthase subunit</fullName>
    </submittedName>
</protein>
<feature type="domain" description="V-type proton ATPase subunit S1 luminal" evidence="1">
    <location>
        <begin position="53"/>
        <end position="169"/>
    </location>
</feature>
<evidence type="ECO:0000259" key="1">
    <source>
        <dbReference type="Pfam" id="PF05827"/>
    </source>
</evidence>
<feature type="non-terminal residue" evidence="2">
    <location>
        <position position="176"/>
    </location>
</feature>
<proteinExistence type="predicted"/>
<dbReference type="Pfam" id="PF05827">
    <property type="entry name" value="VAS1_LD"/>
    <property type="match status" value="1"/>
</dbReference>
<evidence type="ECO:0000313" key="2">
    <source>
        <dbReference type="EMBL" id="JAR86685.1"/>
    </source>
</evidence>
<dbReference type="InterPro" id="IPR046755">
    <property type="entry name" value="VAS1_LD"/>
</dbReference>
<dbReference type="AlphaFoldDB" id="A0A147B8F4"/>